<dbReference type="EMBL" id="CP003629">
    <property type="protein sequence ID" value="AFQ44344.1"/>
    <property type="molecule type" value="Genomic_DNA"/>
</dbReference>
<keyword evidence="3" id="KW-1185">Reference proteome</keyword>
<dbReference type="HOGENOM" id="CLU_1335738_0_0_9"/>
<evidence type="ECO:0000313" key="2">
    <source>
        <dbReference type="EMBL" id="AFQ44344.1"/>
    </source>
</evidence>
<dbReference type="KEGG" id="dmi:Desmer_2423"/>
<feature type="chain" id="PRO_5038484714" description="Lipoprotein" evidence="1">
    <location>
        <begin position="20"/>
        <end position="205"/>
    </location>
</feature>
<protein>
    <recommendedName>
        <fullName evidence="4">Lipoprotein</fullName>
    </recommendedName>
</protein>
<proteinExistence type="predicted"/>
<dbReference type="Proteomes" id="UP000005262">
    <property type="component" value="Chromosome"/>
</dbReference>
<dbReference type="PROSITE" id="PS51257">
    <property type="entry name" value="PROKAR_LIPOPROTEIN"/>
    <property type="match status" value="1"/>
</dbReference>
<keyword evidence="1" id="KW-0732">Signal</keyword>
<gene>
    <name evidence="2" type="ordered locus">Desmer_2423</name>
</gene>
<dbReference type="AlphaFoldDB" id="J7IW23"/>
<dbReference type="OrthoDB" id="9824524at2"/>
<evidence type="ECO:0008006" key="4">
    <source>
        <dbReference type="Google" id="ProtNLM"/>
    </source>
</evidence>
<dbReference type="RefSeq" id="WP_014903258.1">
    <property type="nucleotide sequence ID" value="NC_018515.1"/>
</dbReference>
<name>J7IW23_DESMD</name>
<sequence>MRKLLFLALFFIPISLVFGCAPQKTELMSDDVEVIIQITPFSSVYEYRRYFALNYSDDKYNQPDDKHTVLSQKTKQVIISWELNPEVRLNDVNRLYYGPYIIIIPPKDAWEYADTTQITGNSFTRTLTDEIMATILRDYPEYNWANVETFGWYFHAKSFDQENIHVAFKKRTDSSDENQSFTAFYIYFNPVTKHGWAKKVSKEIT</sequence>
<dbReference type="STRING" id="768704.Desmer_2423"/>
<organism evidence="2 3">
    <name type="scientific">Desulfosporosinus meridiei (strain ATCC BAA-275 / DSM 13257 / KCTC 12902 / NCIMB 13706 / S10)</name>
    <dbReference type="NCBI Taxonomy" id="768704"/>
    <lineage>
        <taxon>Bacteria</taxon>
        <taxon>Bacillati</taxon>
        <taxon>Bacillota</taxon>
        <taxon>Clostridia</taxon>
        <taxon>Eubacteriales</taxon>
        <taxon>Desulfitobacteriaceae</taxon>
        <taxon>Desulfosporosinus</taxon>
    </lineage>
</organism>
<evidence type="ECO:0000313" key="3">
    <source>
        <dbReference type="Proteomes" id="UP000005262"/>
    </source>
</evidence>
<evidence type="ECO:0000256" key="1">
    <source>
        <dbReference type="SAM" id="SignalP"/>
    </source>
</evidence>
<feature type="signal peptide" evidence="1">
    <location>
        <begin position="1"/>
        <end position="19"/>
    </location>
</feature>
<reference evidence="3" key="2">
    <citation type="submission" date="2012-08" db="EMBL/GenBank/DDBJ databases">
        <title>Finished genome of Desulfosporosinus meridiei DSM 13257.</title>
        <authorList>
            <person name="Huntemann M."/>
            <person name="Wei C.-L."/>
            <person name="Han J."/>
            <person name="Detter J.C."/>
            <person name="Han C."/>
            <person name="Davenport K."/>
            <person name="Daligault H."/>
            <person name="Erkkila T."/>
            <person name="Gu W."/>
            <person name="Munk A.C.C."/>
            <person name="Teshima H."/>
            <person name="Xu Y."/>
            <person name="Chain P."/>
            <person name="Tapia R."/>
            <person name="Chen A."/>
            <person name="Krypides N."/>
            <person name="Mavromatis K."/>
            <person name="Markowitz V."/>
            <person name="Szeto E."/>
            <person name="Ivanova N."/>
            <person name="Mikhailova N."/>
            <person name="Ovchinnikova G."/>
            <person name="Pagani I."/>
            <person name="Pati A."/>
            <person name="Goodwin L."/>
            <person name="Peters L."/>
            <person name="Pitluck S."/>
            <person name="Woyke T."/>
            <person name="Pester M."/>
            <person name="Spring S."/>
            <person name="Ollivier B."/>
            <person name="Rattei T."/>
            <person name="Klenk H.-P."/>
            <person name="Wagner M."/>
            <person name="Loy A."/>
        </authorList>
    </citation>
    <scope>NUCLEOTIDE SEQUENCE [LARGE SCALE GENOMIC DNA]</scope>
    <source>
        <strain evidence="3">ATCC BAA-275 / DSM 13257 / NCIMB 13706 / S10</strain>
    </source>
</reference>
<reference evidence="2 3" key="1">
    <citation type="journal article" date="2012" name="J. Bacteriol.">
        <title>Complete genome sequences of Desulfosporosinus orientis DSM765T, Desulfosporosinus youngiae DSM17734T, Desulfosporosinus meridiei DSM13257T, and Desulfosporosinus acidiphilus DSM22704T.</title>
        <authorList>
            <person name="Pester M."/>
            <person name="Brambilla E."/>
            <person name="Alazard D."/>
            <person name="Rattei T."/>
            <person name="Weinmaier T."/>
            <person name="Han J."/>
            <person name="Lucas S."/>
            <person name="Lapidus A."/>
            <person name="Cheng J.F."/>
            <person name="Goodwin L."/>
            <person name="Pitluck S."/>
            <person name="Peters L."/>
            <person name="Ovchinnikova G."/>
            <person name="Teshima H."/>
            <person name="Detter J.C."/>
            <person name="Han C.S."/>
            <person name="Tapia R."/>
            <person name="Land M.L."/>
            <person name="Hauser L."/>
            <person name="Kyrpides N.C."/>
            <person name="Ivanova N.N."/>
            <person name="Pagani I."/>
            <person name="Huntmann M."/>
            <person name="Wei C.L."/>
            <person name="Davenport K.W."/>
            <person name="Daligault H."/>
            <person name="Chain P.S."/>
            <person name="Chen A."/>
            <person name="Mavromatis K."/>
            <person name="Markowitz V."/>
            <person name="Szeto E."/>
            <person name="Mikhailova N."/>
            <person name="Pati A."/>
            <person name="Wagner M."/>
            <person name="Woyke T."/>
            <person name="Ollivier B."/>
            <person name="Klenk H.P."/>
            <person name="Spring S."/>
            <person name="Loy A."/>
        </authorList>
    </citation>
    <scope>NUCLEOTIDE SEQUENCE [LARGE SCALE GENOMIC DNA]</scope>
    <source>
        <strain evidence="3">ATCC BAA-275 / DSM 13257 / NCIMB 13706 / S10</strain>
    </source>
</reference>
<accession>J7IW23</accession>